<dbReference type="InterPro" id="IPR036676">
    <property type="entry name" value="PurM-like_C_sf"/>
</dbReference>
<comment type="caution">
    <text evidence="9">Lacks conserved residue(s) required for the propagation of feature annotation.</text>
</comment>
<feature type="domain" description="PurM-like N-terminal" evidence="10">
    <location>
        <begin position="21"/>
        <end position="128"/>
    </location>
</feature>
<gene>
    <name evidence="9" type="primary">selD</name>
    <name evidence="12" type="ORF">SAMN06265339_1401</name>
</gene>
<evidence type="ECO:0000313" key="13">
    <source>
        <dbReference type="Proteomes" id="UP001157911"/>
    </source>
</evidence>
<comment type="subunit">
    <text evidence="9">Homodimer.</text>
</comment>
<evidence type="ECO:0000256" key="4">
    <source>
        <dbReference type="ARBA" id="ARBA00022741"/>
    </source>
</evidence>
<evidence type="ECO:0000256" key="7">
    <source>
        <dbReference type="ARBA" id="ARBA00022842"/>
    </source>
</evidence>
<dbReference type="EC" id="2.7.9.3" evidence="9"/>
<evidence type="ECO:0000256" key="2">
    <source>
        <dbReference type="ARBA" id="ARBA00022679"/>
    </source>
</evidence>
<dbReference type="SUPFAM" id="SSF56042">
    <property type="entry name" value="PurM C-terminal domain-like"/>
    <property type="match status" value="1"/>
</dbReference>
<evidence type="ECO:0000256" key="5">
    <source>
        <dbReference type="ARBA" id="ARBA00022777"/>
    </source>
</evidence>
<feature type="binding site" description="in other chain" evidence="9">
    <location>
        <position position="62"/>
    </location>
    <ligand>
        <name>ATP</name>
        <dbReference type="ChEBI" id="CHEBI:30616"/>
        <note>ligand shared between dimeric partners</note>
    </ligand>
</feature>
<evidence type="ECO:0000256" key="8">
    <source>
        <dbReference type="ARBA" id="ARBA00023266"/>
    </source>
</evidence>
<dbReference type="NCBIfam" id="NF002098">
    <property type="entry name" value="PRK00943.1"/>
    <property type="match status" value="1"/>
</dbReference>
<dbReference type="Pfam" id="PF02769">
    <property type="entry name" value="AIRS_C"/>
    <property type="match status" value="1"/>
</dbReference>
<evidence type="ECO:0000256" key="1">
    <source>
        <dbReference type="ARBA" id="ARBA00008026"/>
    </source>
</evidence>
<feature type="domain" description="PurM-like C-terminal" evidence="11">
    <location>
        <begin position="140"/>
        <end position="317"/>
    </location>
</feature>
<dbReference type="InterPro" id="IPR036921">
    <property type="entry name" value="PurM-like_N_sf"/>
</dbReference>
<evidence type="ECO:0000259" key="11">
    <source>
        <dbReference type="Pfam" id="PF02769"/>
    </source>
</evidence>
<keyword evidence="2 9" id="KW-0808">Transferase</keyword>
<dbReference type="NCBIfam" id="TIGR00476">
    <property type="entry name" value="selD"/>
    <property type="match status" value="1"/>
</dbReference>
<dbReference type="PIRSF" id="PIRSF036407">
    <property type="entry name" value="Selenphspht_syn"/>
    <property type="match status" value="1"/>
</dbReference>
<dbReference type="Proteomes" id="UP001157911">
    <property type="component" value="Unassembled WGS sequence"/>
</dbReference>
<comment type="caution">
    <text evidence="12">The sequence shown here is derived from an EMBL/GenBank/DDBJ whole genome shotgun (WGS) entry which is preliminary data.</text>
</comment>
<feature type="binding site" evidence="9">
    <location>
        <position position="198"/>
    </location>
    <ligand>
        <name>Mg(2+)</name>
        <dbReference type="ChEBI" id="CHEBI:18420"/>
    </ligand>
</feature>
<dbReference type="InterPro" id="IPR004536">
    <property type="entry name" value="SPS/SelD"/>
</dbReference>
<proteinExistence type="inferred from homology"/>
<keyword evidence="8 9" id="KW-0711">Selenium</keyword>
<comment type="similarity">
    <text evidence="1 9">Belongs to the selenophosphate synthase 1 family. Class I subfamily.</text>
</comment>
<name>A0ABY1NRC0_9BACT</name>
<evidence type="ECO:0000256" key="3">
    <source>
        <dbReference type="ARBA" id="ARBA00022723"/>
    </source>
</evidence>
<feature type="binding site" description="in other chain" evidence="9">
    <location>
        <position position="39"/>
    </location>
    <ligand>
        <name>ATP</name>
        <dbReference type="ChEBI" id="CHEBI:30616"/>
        <note>ligand shared between dimeric partners</note>
    </ligand>
</feature>
<feature type="binding site" evidence="9">
    <location>
        <position position="22"/>
    </location>
    <ligand>
        <name>Mg(2+)</name>
        <dbReference type="ChEBI" id="CHEBI:18420"/>
    </ligand>
</feature>
<evidence type="ECO:0000256" key="9">
    <source>
        <dbReference type="HAMAP-Rule" id="MF_00625"/>
    </source>
</evidence>
<dbReference type="InterPro" id="IPR023061">
    <property type="entry name" value="SelD_I"/>
</dbReference>
<evidence type="ECO:0000313" key="12">
    <source>
        <dbReference type="EMBL" id="SMP15621.1"/>
    </source>
</evidence>
<keyword evidence="4 9" id="KW-0547">Nucleotide-binding</keyword>
<protein>
    <recommendedName>
        <fullName evidence="9">Selenide, water dikinase</fullName>
        <ecNumber evidence="9">2.7.9.3</ecNumber>
    </recommendedName>
    <alternativeName>
        <fullName evidence="9">Selenium donor protein</fullName>
    </alternativeName>
    <alternativeName>
        <fullName evidence="9">Selenophosphate synthase</fullName>
    </alternativeName>
</protein>
<dbReference type="Gene3D" id="3.30.1330.10">
    <property type="entry name" value="PurM-like, N-terminal domain"/>
    <property type="match status" value="1"/>
</dbReference>
<dbReference type="Pfam" id="PF00586">
    <property type="entry name" value="AIRS"/>
    <property type="match status" value="1"/>
</dbReference>
<feature type="binding site" description="in other chain" evidence="9">
    <location>
        <begin position="19"/>
        <end position="21"/>
    </location>
    <ligand>
        <name>ATP</name>
        <dbReference type="ChEBI" id="CHEBI:30616"/>
        <note>ligand shared between dimeric partners</note>
    </ligand>
</feature>
<feature type="binding site" evidence="9">
    <location>
        <position position="62"/>
    </location>
    <ligand>
        <name>Mg(2+)</name>
        <dbReference type="ChEBI" id="CHEBI:18420"/>
    </ligand>
</feature>
<dbReference type="HAMAP" id="MF_00625">
    <property type="entry name" value="SelD"/>
    <property type="match status" value="1"/>
</dbReference>
<comment type="cofactor">
    <cofactor evidence="9">
        <name>Mg(2+)</name>
        <dbReference type="ChEBI" id="CHEBI:18420"/>
    </cofactor>
    <text evidence="9">Binds 1 Mg(2+) ion per monomer.</text>
</comment>
<keyword evidence="13" id="KW-1185">Reference proteome</keyword>
<evidence type="ECO:0000259" key="10">
    <source>
        <dbReference type="Pfam" id="PF00586"/>
    </source>
</evidence>
<keyword evidence="5 9" id="KW-0418">Kinase</keyword>
<dbReference type="PANTHER" id="PTHR10256:SF0">
    <property type="entry name" value="INACTIVE SELENIDE, WATER DIKINASE-LIKE PROTEIN-RELATED"/>
    <property type="match status" value="1"/>
</dbReference>
<keyword evidence="3 9" id="KW-0479">Metal-binding</keyword>
<dbReference type="SUPFAM" id="SSF55326">
    <property type="entry name" value="PurM N-terminal domain-like"/>
    <property type="match status" value="1"/>
</dbReference>
<dbReference type="CDD" id="cd02195">
    <property type="entry name" value="SelD"/>
    <property type="match status" value="1"/>
</dbReference>
<comment type="function">
    <text evidence="9">Synthesizes selenophosphate from selenide and ATP.</text>
</comment>
<dbReference type="InterPro" id="IPR010918">
    <property type="entry name" value="PurM-like_C_dom"/>
</dbReference>
<feature type="binding site" evidence="9">
    <location>
        <begin position="110"/>
        <end position="112"/>
    </location>
    <ligand>
        <name>ATP</name>
        <dbReference type="ChEBI" id="CHEBI:30616"/>
        <note>ligand shared between dimeric partners</note>
    </ligand>
</feature>
<accession>A0ABY1NRC0</accession>
<keyword evidence="7 9" id="KW-0460">Magnesium</keyword>
<organism evidence="12 13">
    <name type="scientific">Desulfurobacterium pacificum</name>
    <dbReference type="NCBI Taxonomy" id="240166"/>
    <lineage>
        <taxon>Bacteria</taxon>
        <taxon>Pseudomonadati</taxon>
        <taxon>Aquificota</taxon>
        <taxon>Aquificia</taxon>
        <taxon>Desulfurobacteriales</taxon>
        <taxon>Desulfurobacteriaceae</taxon>
        <taxon>Desulfurobacterium</taxon>
    </lineage>
</organism>
<keyword evidence="6 9" id="KW-0067">ATP-binding</keyword>
<dbReference type="EMBL" id="FXUB01000004">
    <property type="protein sequence ID" value="SMP15621.1"/>
    <property type="molecule type" value="Genomic_DNA"/>
</dbReference>
<sequence>MLKGIDFPTDDNVLVGIETAEDAGVYKLTESLALVQTADFITPVVDDPYVYGQIAVANALSDVYAMGAKPVTAINLVMFASCKVPEDFLKKILEGGASKLREAGVSLVGGHTVDDLETKYGLAVTGVVHPEKVVRNCEARVGDFLVYTKLLGIGVLTTAIKADMASDEEIKMVSDVMATLNKEACEVMVGVGVNACTDVTGFGFLGHLFEMVKFSGVGAEIYADKLEFLPGAYEYASMGLLPAATYENIDYVGDSVVFEDVDETVKSLLYDPQTSGGLLISVPEEKVEKLVDEMKKKGVKWCSVVGRITDGSKIVVRKS</sequence>
<comment type="catalytic activity">
    <reaction evidence="9">
        <text>hydrogenselenide + ATP + H2O = selenophosphate + AMP + phosphate + 2 H(+)</text>
        <dbReference type="Rhea" id="RHEA:18737"/>
        <dbReference type="ChEBI" id="CHEBI:15377"/>
        <dbReference type="ChEBI" id="CHEBI:15378"/>
        <dbReference type="ChEBI" id="CHEBI:16144"/>
        <dbReference type="ChEBI" id="CHEBI:29317"/>
        <dbReference type="ChEBI" id="CHEBI:30616"/>
        <dbReference type="ChEBI" id="CHEBI:43474"/>
        <dbReference type="ChEBI" id="CHEBI:456215"/>
        <dbReference type="EC" id="2.7.9.3"/>
    </reaction>
</comment>
<evidence type="ECO:0000256" key="6">
    <source>
        <dbReference type="ARBA" id="ARBA00022840"/>
    </source>
</evidence>
<dbReference type="PANTHER" id="PTHR10256">
    <property type="entry name" value="SELENIDE, WATER DIKINASE"/>
    <property type="match status" value="1"/>
</dbReference>
<dbReference type="InterPro" id="IPR016188">
    <property type="entry name" value="PurM-like_N"/>
</dbReference>
<dbReference type="Gene3D" id="3.90.650.10">
    <property type="entry name" value="PurM-like C-terminal domain"/>
    <property type="match status" value="1"/>
</dbReference>
<reference evidence="12 13" key="1">
    <citation type="submission" date="2017-05" db="EMBL/GenBank/DDBJ databases">
        <authorList>
            <person name="Varghese N."/>
            <person name="Submissions S."/>
        </authorList>
    </citation>
    <scope>NUCLEOTIDE SEQUENCE [LARGE SCALE GENOMIC DNA]</scope>
    <source>
        <strain evidence="12 13">DSM 15522</strain>
    </source>
</reference>